<dbReference type="GO" id="GO:0017056">
    <property type="term" value="F:structural constituent of nuclear pore"/>
    <property type="evidence" value="ECO:0007669"/>
    <property type="project" value="TreeGrafter"/>
</dbReference>
<dbReference type="Pfam" id="PF25481">
    <property type="entry name" value="Nucleoprot-TPR"/>
    <property type="match status" value="1"/>
</dbReference>
<accession>V9IIW9</accession>
<evidence type="ECO:0000259" key="2">
    <source>
        <dbReference type="Pfam" id="PF25481"/>
    </source>
</evidence>
<dbReference type="GO" id="GO:1901673">
    <property type="term" value="P:regulation of mitotic spindle assembly"/>
    <property type="evidence" value="ECO:0007669"/>
    <property type="project" value="TreeGrafter"/>
</dbReference>
<dbReference type="GO" id="GO:0005643">
    <property type="term" value="C:nuclear pore"/>
    <property type="evidence" value="ECO:0007669"/>
    <property type="project" value="TreeGrafter"/>
</dbReference>
<feature type="coiled-coil region" evidence="1">
    <location>
        <begin position="300"/>
        <end position="370"/>
    </location>
</feature>
<feature type="coiled-coil region" evidence="1">
    <location>
        <begin position="187"/>
        <end position="274"/>
    </location>
</feature>
<reference evidence="3" key="1">
    <citation type="submission" date="2011-11" db="EMBL/GenBank/DDBJ databases">
        <title>Decoding the brain transcriptome of the Eastern honeybee (Apis cerana) based on pyrosequencing.</title>
        <authorList>
            <person name="Sun L."/>
            <person name="Zheng H."/>
            <person name="Wang Y."/>
            <person name="Xie X."/>
            <person name="Zhu Y."/>
            <person name="Gu W."/>
            <person name="Wang S."/>
        </authorList>
    </citation>
    <scope>NUCLEOTIDE SEQUENCE</scope>
    <source>
        <tissue evidence="3">Brain</tissue>
    </source>
</reference>
<evidence type="ECO:0000313" key="3">
    <source>
        <dbReference type="EMBL" id="AEY61010.1"/>
    </source>
</evidence>
<gene>
    <name evidence="3" type="ORF">ACCB10806</name>
</gene>
<dbReference type="PANTHER" id="PTHR18898">
    <property type="entry name" value="NUCLEOPROTEIN TPR-RELATED"/>
    <property type="match status" value="1"/>
</dbReference>
<dbReference type="Gene3D" id="1.10.287.1490">
    <property type="match status" value="1"/>
</dbReference>
<dbReference type="GO" id="GO:0006406">
    <property type="term" value="P:mRNA export from nucleus"/>
    <property type="evidence" value="ECO:0007669"/>
    <property type="project" value="TreeGrafter"/>
</dbReference>
<dbReference type="EMBL" id="JR049585">
    <property type="protein sequence ID" value="AEY61010.1"/>
    <property type="molecule type" value="mRNA"/>
</dbReference>
<feature type="domain" description="Nucleoprotein TPR/MPL1" evidence="2">
    <location>
        <begin position="180"/>
        <end position="254"/>
    </location>
</feature>
<protein>
    <submittedName>
        <fullName evidence="3">Nucleoprotein TPR</fullName>
    </submittedName>
</protein>
<name>V9IIW9_APICE</name>
<dbReference type="PANTHER" id="PTHR18898:SF2">
    <property type="entry name" value="NUCLEOPROTEIN TPR"/>
    <property type="match status" value="1"/>
</dbReference>
<dbReference type="InterPro" id="IPR057577">
    <property type="entry name" value="Nucleoprot-TPR/MLP1_dom"/>
</dbReference>
<keyword evidence="1" id="KW-0175">Coiled coil</keyword>
<dbReference type="AlphaFoldDB" id="V9IIW9"/>
<feature type="coiled-coil region" evidence="1">
    <location>
        <begin position="54"/>
        <end position="130"/>
    </location>
</feature>
<sequence>MEKTEENEHNVLREVLSEEELAQIPEGFIKKLNVYFNEKFEQYITAKAVFETNRKNFDQTLDKLQKDLTEEKSNFEECKGKLELAEKCTVELQTSLNQSKGEIQKLQETVKRLEKENADLRRHRDTVVDERDALQLQVERRDTEIERMHTELSSLGTQLQNAVAAKCQALAETEEIRSRDMTLEFKEKRLEQERTLLSQQMAGLEEELAKRMSELQATRAEASARALLTDTRLTQRDEELRIANEAAVQLRESYTSLQRRCDELAQKLEEQRTHEISMHASYREEIGAQTRLADLYKGMADEANAKAEEFSNAVKELQELLEHATEQYGTLETTHNQFQLQHKQDLDEKEQKIEELSNELNHANELLKNN</sequence>
<proteinExistence type="evidence at transcript level"/>
<organism evidence="3">
    <name type="scientific">Apis cerana</name>
    <name type="common">Indian honeybee</name>
    <dbReference type="NCBI Taxonomy" id="7461"/>
    <lineage>
        <taxon>Eukaryota</taxon>
        <taxon>Metazoa</taxon>
        <taxon>Ecdysozoa</taxon>
        <taxon>Arthropoda</taxon>
        <taxon>Hexapoda</taxon>
        <taxon>Insecta</taxon>
        <taxon>Pterygota</taxon>
        <taxon>Neoptera</taxon>
        <taxon>Endopterygota</taxon>
        <taxon>Hymenoptera</taxon>
        <taxon>Apocrita</taxon>
        <taxon>Aculeata</taxon>
        <taxon>Apoidea</taxon>
        <taxon>Anthophila</taxon>
        <taxon>Apidae</taxon>
        <taxon>Apis</taxon>
    </lineage>
</organism>
<evidence type="ECO:0000256" key="1">
    <source>
        <dbReference type="SAM" id="Coils"/>
    </source>
</evidence>